<dbReference type="RefSeq" id="WP_270677717.1">
    <property type="nucleotide sequence ID" value="NZ_JAQFWP010000016.1"/>
</dbReference>
<keyword evidence="3" id="KW-1185">Reference proteome</keyword>
<reference evidence="2" key="1">
    <citation type="submission" date="2023-01" db="EMBL/GenBank/DDBJ databases">
        <title>Draft genome sequence of Nocardiopsis sp. LSu2-4 isolated from halophytes.</title>
        <authorList>
            <person name="Duangmal K."/>
            <person name="Chantavorakit T."/>
        </authorList>
    </citation>
    <scope>NUCLEOTIDE SEQUENCE</scope>
    <source>
        <strain evidence="2">LSu2-4</strain>
    </source>
</reference>
<protein>
    <submittedName>
        <fullName evidence="2">Uncharacterized protein</fullName>
    </submittedName>
</protein>
<sequence>MKRRSVALFGVVGVGVLAAGAAAVVVAVHRAEAPDTTTSVTNPRPPGEVSEHWTDERMEQAEPR</sequence>
<feature type="region of interest" description="Disordered" evidence="1">
    <location>
        <begin position="32"/>
        <end position="64"/>
    </location>
</feature>
<dbReference type="EMBL" id="JAQFWP010000016">
    <property type="protein sequence ID" value="MDA2805069.1"/>
    <property type="molecule type" value="Genomic_DNA"/>
</dbReference>
<name>A0ABT4TLG2_9ACTN</name>
<evidence type="ECO:0000313" key="3">
    <source>
        <dbReference type="Proteomes" id="UP001165685"/>
    </source>
</evidence>
<accession>A0ABT4TLG2</accession>
<feature type="compositionally biased region" description="Basic and acidic residues" evidence="1">
    <location>
        <begin position="49"/>
        <end position="64"/>
    </location>
</feature>
<proteinExistence type="predicted"/>
<organism evidence="2 3">
    <name type="scientific">Nocardiopsis suaedae</name>
    <dbReference type="NCBI Taxonomy" id="3018444"/>
    <lineage>
        <taxon>Bacteria</taxon>
        <taxon>Bacillati</taxon>
        <taxon>Actinomycetota</taxon>
        <taxon>Actinomycetes</taxon>
        <taxon>Streptosporangiales</taxon>
        <taxon>Nocardiopsidaceae</taxon>
        <taxon>Nocardiopsis</taxon>
    </lineage>
</organism>
<evidence type="ECO:0000256" key="1">
    <source>
        <dbReference type="SAM" id="MobiDB-lite"/>
    </source>
</evidence>
<comment type="caution">
    <text evidence="2">The sequence shown here is derived from an EMBL/GenBank/DDBJ whole genome shotgun (WGS) entry which is preliminary data.</text>
</comment>
<dbReference type="Proteomes" id="UP001165685">
    <property type="component" value="Unassembled WGS sequence"/>
</dbReference>
<evidence type="ECO:0000313" key="2">
    <source>
        <dbReference type="EMBL" id="MDA2805069.1"/>
    </source>
</evidence>
<gene>
    <name evidence="2" type="ORF">O4U47_11135</name>
</gene>